<dbReference type="AlphaFoldDB" id="A0A168ECP6"/>
<keyword evidence="3" id="KW-1185">Reference proteome</keyword>
<proteinExistence type="predicted"/>
<comment type="caution">
    <text evidence="2">The sequence shown here is derived from an EMBL/GenBank/DDBJ whole genome shotgun (WGS) entry which is preliminary data.</text>
</comment>
<dbReference type="RefSeq" id="XP_018708611.1">
    <property type="nucleotide sequence ID" value="XM_018844161.1"/>
</dbReference>
<gene>
    <name evidence="2" type="ORF">ISF_00554</name>
</gene>
<feature type="region of interest" description="Disordered" evidence="1">
    <location>
        <begin position="197"/>
        <end position="229"/>
    </location>
</feature>
<evidence type="ECO:0000256" key="1">
    <source>
        <dbReference type="SAM" id="MobiDB-lite"/>
    </source>
</evidence>
<protein>
    <submittedName>
        <fullName evidence="2">Uncharacterized protein</fullName>
    </submittedName>
</protein>
<name>A0A168ECP6_CORFA</name>
<evidence type="ECO:0000313" key="2">
    <source>
        <dbReference type="EMBL" id="OAA73653.1"/>
    </source>
</evidence>
<dbReference type="EMBL" id="AZHB01000001">
    <property type="protein sequence ID" value="OAA73653.1"/>
    <property type="molecule type" value="Genomic_DNA"/>
</dbReference>
<dbReference type="Proteomes" id="UP000076744">
    <property type="component" value="Unassembled WGS sequence"/>
</dbReference>
<dbReference type="STRING" id="1081104.A0A168ECP6"/>
<sequence length="524" mass="58129">MFTGISALADAQGFHEPVDPADIPPPTPIAFPCYQPFAQDDATVEASGYLSALLSSTGRRSKRLACTALSAIGLDLTLDVDVQQLIPDPSCIPDFSAWDRMTLEESQNADASTRRPLSCDKHSPGCRIYHERKTELSSLNEDAFRTVRRIQPPMGKPAPRLGSAYEFFRYLQQMTVYWDDPTRATSLPSSPEVISLDAAAGSSETPSETASSAASVAPERTRAGHQTPPETRHALVAAFVKMVAYEFGCTATPSRKEPRLQLRTPRGSPASPRKSYYPSRCQFVFQNPQTREASRAGFVYGPVAAISCRPETSFTMPDPETAQSWDLARELISVLITAQHRARQGKQEEQFGLGAWWTFKPRWGGAPGGGPIGCELQRDGISGDKDMMPDPISGQDTPALVPPTKKLRRRLYDNYRMVRPPARTWDAKAKYISIGKQAGANYDDIFLVSSLFHHISILRVRVPLRLLAVLDGAPEPDPTRRDWGTVQAWRTPWYDCFDTKDRIKAMQLVWSVMAYQMRDDTGAV</sequence>
<organism evidence="2 3">
    <name type="scientific">Cordyceps fumosorosea (strain ARSEF 2679)</name>
    <name type="common">Isaria fumosorosea</name>
    <dbReference type="NCBI Taxonomy" id="1081104"/>
    <lineage>
        <taxon>Eukaryota</taxon>
        <taxon>Fungi</taxon>
        <taxon>Dikarya</taxon>
        <taxon>Ascomycota</taxon>
        <taxon>Pezizomycotina</taxon>
        <taxon>Sordariomycetes</taxon>
        <taxon>Hypocreomycetidae</taxon>
        <taxon>Hypocreales</taxon>
        <taxon>Cordycipitaceae</taxon>
        <taxon>Cordyceps</taxon>
    </lineage>
</organism>
<dbReference type="GeneID" id="30016846"/>
<feature type="region of interest" description="Disordered" evidence="1">
    <location>
        <begin position="254"/>
        <end position="275"/>
    </location>
</feature>
<dbReference type="OrthoDB" id="5407653at2759"/>
<accession>A0A168ECP6</accession>
<feature type="compositionally biased region" description="Low complexity" evidence="1">
    <location>
        <begin position="198"/>
        <end position="218"/>
    </location>
</feature>
<evidence type="ECO:0000313" key="3">
    <source>
        <dbReference type="Proteomes" id="UP000076744"/>
    </source>
</evidence>
<reference evidence="2 3" key="1">
    <citation type="journal article" date="2016" name="Genome Biol. Evol.">
        <title>Divergent and convergent evolution of fungal pathogenicity.</title>
        <authorList>
            <person name="Shang Y."/>
            <person name="Xiao G."/>
            <person name="Zheng P."/>
            <person name="Cen K."/>
            <person name="Zhan S."/>
            <person name="Wang C."/>
        </authorList>
    </citation>
    <scope>NUCLEOTIDE SEQUENCE [LARGE SCALE GENOMIC DNA]</scope>
    <source>
        <strain evidence="2 3">ARSEF 2679</strain>
    </source>
</reference>